<comment type="caution">
    <text evidence="8">The sequence shown here is derived from an EMBL/GenBank/DDBJ whole genome shotgun (WGS) entry which is preliminary data.</text>
</comment>
<dbReference type="SMART" id="SM00587">
    <property type="entry name" value="CHK"/>
    <property type="match status" value="1"/>
</dbReference>
<evidence type="ECO:0000313" key="8">
    <source>
        <dbReference type="EMBL" id="CAB9527927.1"/>
    </source>
</evidence>
<evidence type="ECO:0000256" key="2">
    <source>
        <dbReference type="ARBA" id="ARBA00012633"/>
    </source>
</evidence>
<dbReference type="PANTHER" id="PTHR43028:SF5">
    <property type="entry name" value="3'(2'),5'-BISPHOSPHATE NUCLEOTIDASE 1"/>
    <property type="match status" value="1"/>
</dbReference>
<sequence length="826" mass="90775">MSHSRDSASSTDKLISLEELLSSCIDASIQGCDVIRKYKQSNATLTGELKEAGEIKSVVTQADIDAQNVIVNGLRQLWGDQLHIVGEEDDNEDPASSILSSLEPLRTNLLAADLSSKTLVPIQEVTLFVDPLDGTREFVEGRVQNVACLIGVARHGKSIMGAVGLPFPTGISSPNAKTLYAIHMDDDIAEISHQGTYPSTTTSSTAGKTGDDLGITVFTGDSNDPVLLNATQLALKLAASLDENKKEPIHALLGGTASKLVAVAQQERSIAVLHFKTCYWDTCSPQAVLNAMGGKITDMFGSPLVHKDDKRYDYGNRWGVVASASGMEAVHDALCARMRADFESVQKILEPCFGTIPGTTGAQAIDISRDIDGHPLTRTWLEEHILQHQEEGNKKWTLKGFAVPESDAVRGLMSNGARLVLDWASTDDAGSSNCKSPPSTVFYKRVVMSDLAHARAKLASAPHKVTRDVHSYQVETNFLDSRACQEGLIHEAGVHVCDCYGSSKEIPPNATSPRQQLESRFSMTLEDFNEKDGWYHEWLLEEKSCRAVLKALANMHAYFWTGSNFWKKEGGKVGQELEEVVWPNGGYMQPALQGYGQLEKVAVGWTNRLPTFKDDLSAVAELEGVDLEHLGARVEKLAKIVGTRAHPFAELAKKDTADLQKYRTMIHGDPKQANLFFRKGAEEELQVGFIDFQWCGFGLAATDVAHFISAALQPHCVSHDGQKEKELLDHYHASLADAFVKYGVASTVEDVETIFPRKLLQEQYEVAFLDVCRMVFAYAWARWKPESEPTAASFNRNAYNKSLKSVLWLITRCSAILDAKEKDLLA</sequence>
<accession>A0A9N8EVI8</accession>
<feature type="binding site" evidence="6">
    <location>
        <position position="133"/>
    </location>
    <ligand>
        <name>Mg(2+)</name>
        <dbReference type="ChEBI" id="CHEBI:18420"/>
        <label>1</label>
        <note>catalytic</note>
    </ligand>
</feature>
<dbReference type="SUPFAM" id="SSF56655">
    <property type="entry name" value="Carbohydrate phosphatase"/>
    <property type="match status" value="1"/>
</dbReference>
<organism evidence="8 9">
    <name type="scientific">Seminavis robusta</name>
    <dbReference type="NCBI Taxonomy" id="568900"/>
    <lineage>
        <taxon>Eukaryota</taxon>
        <taxon>Sar</taxon>
        <taxon>Stramenopiles</taxon>
        <taxon>Ochrophyta</taxon>
        <taxon>Bacillariophyta</taxon>
        <taxon>Bacillariophyceae</taxon>
        <taxon>Bacillariophycidae</taxon>
        <taxon>Naviculales</taxon>
        <taxon>Naviculaceae</taxon>
        <taxon>Seminavis</taxon>
    </lineage>
</organism>
<evidence type="ECO:0000256" key="3">
    <source>
        <dbReference type="ARBA" id="ARBA00040342"/>
    </source>
</evidence>
<evidence type="ECO:0000256" key="1">
    <source>
        <dbReference type="ARBA" id="ARBA00009759"/>
    </source>
</evidence>
<dbReference type="AlphaFoldDB" id="A0A9N8EVI8"/>
<dbReference type="Gene3D" id="3.30.540.10">
    <property type="entry name" value="Fructose-1,6-Bisphosphatase, subunit A, domain 1"/>
    <property type="match status" value="1"/>
</dbReference>
<gene>
    <name evidence="8" type="ORF">SEMRO_2106_G314800.1</name>
</gene>
<dbReference type="PROSITE" id="PS00630">
    <property type="entry name" value="IMP_2"/>
    <property type="match status" value="1"/>
</dbReference>
<evidence type="ECO:0000256" key="6">
    <source>
        <dbReference type="PIRSR" id="PIRSR600760-2"/>
    </source>
</evidence>
<feature type="domain" description="CHK kinase-like" evidence="7">
    <location>
        <begin position="523"/>
        <end position="741"/>
    </location>
</feature>
<feature type="binding site" evidence="6">
    <location>
        <position position="130"/>
    </location>
    <ligand>
        <name>Mg(2+)</name>
        <dbReference type="ChEBI" id="CHEBI:18420"/>
        <label>1</label>
        <note>catalytic</note>
    </ligand>
</feature>
<dbReference type="SUPFAM" id="SSF56112">
    <property type="entry name" value="Protein kinase-like (PK-like)"/>
    <property type="match status" value="1"/>
</dbReference>
<dbReference type="GO" id="GO:0046872">
    <property type="term" value="F:metal ion binding"/>
    <property type="evidence" value="ECO:0007669"/>
    <property type="project" value="UniProtKB-KW"/>
</dbReference>
<proteinExistence type="inferred from homology"/>
<reference evidence="8" key="1">
    <citation type="submission" date="2020-06" db="EMBL/GenBank/DDBJ databases">
        <authorList>
            <consortium name="Plant Systems Biology data submission"/>
        </authorList>
    </citation>
    <scope>NUCLEOTIDE SEQUENCE</scope>
    <source>
        <strain evidence="8">D6</strain>
    </source>
</reference>
<dbReference type="OrthoDB" id="10254945at2759"/>
<dbReference type="GO" id="GO:0008441">
    <property type="term" value="F:3'(2'),5'-bisphosphate nucleotidase activity"/>
    <property type="evidence" value="ECO:0007669"/>
    <property type="project" value="UniProtKB-EC"/>
</dbReference>
<dbReference type="Pfam" id="PF00459">
    <property type="entry name" value="Inositol_P"/>
    <property type="match status" value="1"/>
</dbReference>
<dbReference type="Pfam" id="PF02958">
    <property type="entry name" value="EcKL"/>
    <property type="match status" value="1"/>
</dbReference>
<feature type="binding site" evidence="6">
    <location>
        <position position="132"/>
    </location>
    <ligand>
        <name>Mg(2+)</name>
        <dbReference type="ChEBI" id="CHEBI:18420"/>
        <label>1</label>
        <note>catalytic</note>
    </ligand>
</feature>
<feature type="binding site" evidence="6">
    <location>
        <position position="281"/>
    </location>
    <ligand>
        <name>Mg(2+)</name>
        <dbReference type="ChEBI" id="CHEBI:18420"/>
        <label>1</label>
        <note>catalytic</note>
    </ligand>
</feature>
<dbReference type="Proteomes" id="UP001153069">
    <property type="component" value="Unassembled WGS sequence"/>
</dbReference>
<keyword evidence="6" id="KW-0460">Magnesium</keyword>
<dbReference type="GO" id="GO:0046854">
    <property type="term" value="P:phosphatidylinositol phosphate biosynthetic process"/>
    <property type="evidence" value="ECO:0007669"/>
    <property type="project" value="InterPro"/>
</dbReference>
<dbReference type="InterPro" id="IPR015897">
    <property type="entry name" value="CHK_kinase-like"/>
</dbReference>
<protein>
    <recommendedName>
        <fullName evidence="3">3'(2'),5'-bisphosphate nucleotidase 1</fullName>
        <ecNumber evidence="2">3.1.3.7</ecNumber>
    </recommendedName>
    <alternativeName>
        <fullName evidence="4">Bisphosphate 3'-nucleotidase 1</fullName>
    </alternativeName>
    <alternativeName>
        <fullName evidence="5">Inositol-polyphosphate 1-phosphatase</fullName>
    </alternativeName>
</protein>
<comment type="similarity">
    <text evidence="1">Belongs to the inositol monophosphatase superfamily.</text>
</comment>
<name>A0A9N8EVI8_9STRA</name>
<dbReference type="EC" id="3.1.3.7" evidence="2"/>
<evidence type="ECO:0000259" key="7">
    <source>
        <dbReference type="SMART" id="SM00587"/>
    </source>
</evidence>
<dbReference type="Gene3D" id="3.90.1200.10">
    <property type="match status" value="1"/>
</dbReference>
<dbReference type="EMBL" id="CAICTM010002104">
    <property type="protein sequence ID" value="CAB9527927.1"/>
    <property type="molecule type" value="Genomic_DNA"/>
</dbReference>
<dbReference type="InterPro" id="IPR050725">
    <property type="entry name" value="CysQ/Inositol_MonoPase"/>
</dbReference>
<dbReference type="InterPro" id="IPR004119">
    <property type="entry name" value="EcKL"/>
</dbReference>
<comment type="cofactor">
    <cofactor evidence="6">
        <name>Mg(2+)</name>
        <dbReference type="ChEBI" id="CHEBI:18420"/>
    </cofactor>
</comment>
<dbReference type="InterPro" id="IPR020550">
    <property type="entry name" value="Inositol_monophosphatase_CS"/>
</dbReference>
<dbReference type="Gene3D" id="3.40.190.80">
    <property type="match status" value="1"/>
</dbReference>
<evidence type="ECO:0000313" key="9">
    <source>
        <dbReference type="Proteomes" id="UP001153069"/>
    </source>
</evidence>
<dbReference type="InterPro" id="IPR000760">
    <property type="entry name" value="Inositol_monophosphatase-like"/>
</dbReference>
<dbReference type="PANTHER" id="PTHR43028">
    <property type="entry name" value="3'(2'),5'-BISPHOSPHATE NUCLEOTIDASE 1"/>
    <property type="match status" value="1"/>
</dbReference>
<keyword evidence="6" id="KW-0479">Metal-binding</keyword>
<feature type="binding site" evidence="6">
    <location>
        <position position="87"/>
    </location>
    <ligand>
        <name>Mg(2+)</name>
        <dbReference type="ChEBI" id="CHEBI:18420"/>
        <label>1</label>
        <note>catalytic</note>
    </ligand>
</feature>
<keyword evidence="9" id="KW-1185">Reference proteome</keyword>
<dbReference type="InterPro" id="IPR011009">
    <property type="entry name" value="Kinase-like_dom_sf"/>
</dbReference>
<evidence type="ECO:0000256" key="4">
    <source>
        <dbReference type="ARBA" id="ARBA00041815"/>
    </source>
</evidence>
<evidence type="ECO:0000256" key="5">
    <source>
        <dbReference type="ARBA" id="ARBA00044554"/>
    </source>
</evidence>